<evidence type="ECO:0000259" key="3">
    <source>
        <dbReference type="PROSITE" id="PS50835"/>
    </source>
</evidence>
<proteinExistence type="predicted"/>
<feature type="domain" description="Ig-like" evidence="3">
    <location>
        <begin position="223"/>
        <end position="303"/>
    </location>
</feature>
<evidence type="ECO:0000256" key="1">
    <source>
        <dbReference type="SAM" id="Phobius"/>
    </source>
</evidence>
<dbReference type="SUPFAM" id="SSF48726">
    <property type="entry name" value="Immunoglobulin"/>
    <property type="match status" value="3"/>
</dbReference>
<keyword evidence="5" id="KW-1185">Reference proteome</keyword>
<dbReference type="AlphaFoldDB" id="A0AAV1NTZ7"/>
<dbReference type="InterPro" id="IPR003598">
    <property type="entry name" value="Ig_sub2"/>
</dbReference>
<dbReference type="Gene3D" id="2.60.40.10">
    <property type="entry name" value="Immunoglobulins"/>
    <property type="match status" value="3"/>
</dbReference>
<sequence>MLIKHKILPWTLMLLLLPDILCNILKVEYQQQHICAVKGSSAVIQCSFHHTDNLVKKVQWGHETNNSSKGHSNFNIKYINTSSRFLYIGDKNRNCSLKIHQVNHDDKGLYATRFITSNKRGTWPVRIGPMLKVVDLNILMTNPHGNEAVKEGESANLTCINSCDGLNVTSAFTWFKNGEPIKEGPVLNLRNMSSSSSGNYTCSLKTNTGTTSGVKNIDVEYSPKNTSVSVSPSLEVDPDSNVTLICSSHAKPPVENYTWFKIHDNYAHMTAVGHKPVFFPSNVGQYLCSVTNTHGSQNSSVVTLKMKVYWATATRDILIIAVAVILVVTTVIAITRLNNNNTRAPTTDCGENIQVAPTTLNTESVNWLICDDHQQEANQCEGRTTELIYGTVVFKPNRESNMQQTIHTYNDDDEGVIYSTVCRSQQLNPSCFTS</sequence>
<keyword evidence="2" id="KW-0732">Signal</keyword>
<protein>
    <submittedName>
        <fullName evidence="4">Carcinoembryonic antigen-related cell adhesion molecule 6-like</fullName>
    </submittedName>
</protein>
<feature type="transmembrane region" description="Helical" evidence="1">
    <location>
        <begin position="317"/>
        <end position="335"/>
    </location>
</feature>
<dbReference type="PROSITE" id="PS50835">
    <property type="entry name" value="IG_LIKE"/>
    <property type="match status" value="2"/>
</dbReference>
<dbReference type="InterPro" id="IPR036179">
    <property type="entry name" value="Ig-like_dom_sf"/>
</dbReference>
<evidence type="ECO:0000313" key="5">
    <source>
        <dbReference type="Proteomes" id="UP001314229"/>
    </source>
</evidence>
<dbReference type="SMART" id="SM00409">
    <property type="entry name" value="IG"/>
    <property type="match status" value="3"/>
</dbReference>
<keyword evidence="1" id="KW-1133">Transmembrane helix</keyword>
<evidence type="ECO:0000313" key="4">
    <source>
        <dbReference type="EMBL" id="CAK6963024.1"/>
    </source>
</evidence>
<dbReference type="InterPro" id="IPR003599">
    <property type="entry name" value="Ig_sub"/>
</dbReference>
<accession>A0AAV1NTZ7</accession>
<dbReference type="Proteomes" id="UP001314229">
    <property type="component" value="Unassembled WGS sequence"/>
</dbReference>
<name>A0AAV1NTZ7_SCOSC</name>
<feature type="chain" id="PRO_5043337292" evidence="2">
    <location>
        <begin position="23"/>
        <end position="434"/>
    </location>
</feature>
<gene>
    <name evidence="4" type="ORF">FSCOSCO3_A025276</name>
</gene>
<keyword evidence="1" id="KW-0812">Transmembrane</keyword>
<feature type="domain" description="Ig-like" evidence="3">
    <location>
        <begin position="129"/>
        <end position="218"/>
    </location>
</feature>
<comment type="caution">
    <text evidence="4">The sequence shown here is derived from an EMBL/GenBank/DDBJ whole genome shotgun (WGS) entry which is preliminary data.</text>
</comment>
<dbReference type="PANTHER" id="PTHR46013">
    <property type="entry name" value="VASCULAR CELL ADHESION MOLECULE 1"/>
    <property type="match status" value="1"/>
</dbReference>
<keyword evidence="1" id="KW-0472">Membrane</keyword>
<dbReference type="EMBL" id="CAWUFR010000062">
    <property type="protein sequence ID" value="CAK6963024.1"/>
    <property type="molecule type" value="Genomic_DNA"/>
</dbReference>
<reference evidence="4 5" key="1">
    <citation type="submission" date="2024-01" db="EMBL/GenBank/DDBJ databases">
        <authorList>
            <person name="Alioto T."/>
            <person name="Alioto T."/>
            <person name="Gomez Garrido J."/>
        </authorList>
    </citation>
    <scope>NUCLEOTIDE SEQUENCE [LARGE SCALE GENOMIC DNA]</scope>
</reference>
<dbReference type="Pfam" id="PF13895">
    <property type="entry name" value="Ig_2"/>
    <property type="match status" value="2"/>
</dbReference>
<dbReference type="InterPro" id="IPR013783">
    <property type="entry name" value="Ig-like_fold"/>
</dbReference>
<feature type="signal peptide" evidence="2">
    <location>
        <begin position="1"/>
        <end position="22"/>
    </location>
</feature>
<dbReference type="PANTHER" id="PTHR46013:SF4">
    <property type="entry name" value="B-CELL RECEPTOR CD22-RELATED"/>
    <property type="match status" value="1"/>
</dbReference>
<dbReference type="SMART" id="SM00408">
    <property type="entry name" value="IGc2"/>
    <property type="match status" value="2"/>
</dbReference>
<organism evidence="4 5">
    <name type="scientific">Scomber scombrus</name>
    <name type="common">Atlantic mackerel</name>
    <name type="synonym">Scomber vernalis</name>
    <dbReference type="NCBI Taxonomy" id="13677"/>
    <lineage>
        <taxon>Eukaryota</taxon>
        <taxon>Metazoa</taxon>
        <taxon>Chordata</taxon>
        <taxon>Craniata</taxon>
        <taxon>Vertebrata</taxon>
        <taxon>Euteleostomi</taxon>
        <taxon>Actinopterygii</taxon>
        <taxon>Neopterygii</taxon>
        <taxon>Teleostei</taxon>
        <taxon>Neoteleostei</taxon>
        <taxon>Acanthomorphata</taxon>
        <taxon>Pelagiaria</taxon>
        <taxon>Scombriformes</taxon>
        <taxon>Scombridae</taxon>
        <taxon>Scomber</taxon>
    </lineage>
</organism>
<dbReference type="InterPro" id="IPR007110">
    <property type="entry name" value="Ig-like_dom"/>
</dbReference>
<evidence type="ECO:0000256" key="2">
    <source>
        <dbReference type="SAM" id="SignalP"/>
    </source>
</evidence>